<dbReference type="RefSeq" id="XP_005732919.1">
    <property type="nucleotide sequence ID" value="XM_005732862.1"/>
</dbReference>
<feature type="compositionally biased region" description="Polar residues" evidence="1">
    <location>
        <begin position="200"/>
        <end position="210"/>
    </location>
</feature>
<feature type="compositionally biased region" description="Basic and acidic residues" evidence="1">
    <location>
        <begin position="188"/>
        <end position="199"/>
    </location>
</feature>
<dbReference type="Proteomes" id="UP000695023">
    <property type="component" value="Unplaced"/>
</dbReference>
<dbReference type="GeneID" id="102203536"/>
<protein>
    <submittedName>
        <fullName evidence="3">Uncharacterized protein LOC102203536</fullName>
    </submittedName>
</protein>
<feature type="compositionally biased region" description="Basic and acidic residues" evidence="1">
    <location>
        <begin position="89"/>
        <end position="98"/>
    </location>
</feature>
<evidence type="ECO:0000256" key="1">
    <source>
        <dbReference type="SAM" id="MobiDB-lite"/>
    </source>
</evidence>
<name>A0A9Y3R467_9CICH</name>
<keyword evidence="2" id="KW-1185">Reference proteome</keyword>
<evidence type="ECO:0000313" key="3">
    <source>
        <dbReference type="RefSeq" id="XP_005732919.1"/>
    </source>
</evidence>
<feature type="compositionally biased region" description="Acidic residues" evidence="1">
    <location>
        <begin position="14"/>
        <end position="32"/>
    </location>
</feature>
<gene>
    <name evidence="3" type="primary">LOC102203536</name>
</gene>
<feature type="region of interest" description="Disordered" evidence="1">
    <location>
        <begin position="63"/>
        <end position="138"/>
    </location>
</feature>
<sequence>MKIEQEENVIGQPLEEEEEVENIYGDDPEEASSEFPCISLQNLQELTGESDKGEYAEKMKDFSGDEHQEAGESFADYPSDFSSCEYAEDGTKNQESRPDFGPGTSECSSYTQQDAFMEGPVEDITQMDHAEYSDEKEDGYLYSRDLEMDAENLMSMDVAAGDRGSTAATKSDDEEDTSESDYSSSDDDGARRRLQELENNKQPADSQIYGTSRADRADILNWEFDVLNTDSLLTEYLLTTGDMTETTPMGVNQDHPEYISYSEVQSEVLKIKSPSYQGSLDDSFFFDNVEASGIPQQGKLEGEDYEEERNWEQEEKRIKAFNDFYGDEENEREGRQIKVQFCAEPLSQVIRYESDSDEESLSSSTDGGREDLSSTESSDEPKEPDNTLPMKPACDPPKAQLAESEPDLGNTQTCTEKHKGGSIMKLILKMGVLTGMGLLMFWLATDQGEWLNQVFFF</sequence>
<feature type="compositionally biased region" description="Polar residues" evidence="1">
    <location>
        <begin position="105"/>
        <end position="114"/>
    </location>
</feature>
<feature type="region of interest" description="Disordered" evidence="1">
    <location>
        <begin position="1"/>
        <end position="32"/>
    </location>
</feature>
<feature type="region of interest" description="Disordered" evidence="1">
    <location>
        <begin position="352"/>
        <end position="416"/>
    </location>
</feature>
<evidence type="ECO:0000313" key="2">
    <source>
        <dbReference type="Proteomes" id="UP000695023"/>
    </source>
</evidence>
<feature type="region of interest" description="Disordered" evidence="1">
    <location>
        <begin position="153"/>
        <end position="210"/>
    </location>
</feature>
<reference evidence="3" key="1">
    <citation type="submission" date="2025-08" db="UniProtKB">
        <authorList>
            <consortium name="RefSeq"/>
        </authorList>
    </citation>
    <scope>IDENTIFICATION</scope>
</reference>
<feature type="compositionally biased region" description="Acidic residues" evidence="1">
    <location>
        <begin position="172"/>
        <end position="187"/>
    </location>
</feature>
<accession>A0A9Y3R467</accession>
<proteinExistence type="predicted"/>
<dbReference type="AlphaFoldDB" id="A0A9Y3R467"/>
<organism evidence="2 3">
    <name type="scientific">Pundamilia nyererei</name>
    <dbReference type="NCBI Taxonomy" id="303518"/>
    <lineage>
        <taxon>Eukaryota</taxon>
        <taxon>Metazoa</taxon>
        <taxon>Chordata</taxon>
        <taxon>Craniata</taxon>
        <taxon>Vertebrata</taxon>
        <taxon>Euteleostomi</taxon>
        <taxon>Actinopterygii</taxon>
        <taxon>Neopterygii</taxon>
        <taxon>Teleostei</taxon>
        <taxon>Neoteleostei</taxon>
        <taxon>Acanthomorphata</taxon>
        <taxon>Ovalentaria</taxon>
        <taxon>Cichlomorphae</taxon>
        <taxon>Cichliformes</taxon>
        <taxon>Cichlidae</taxon>
        <taxon>African cichlids</taxon>
        <taxon>Pseudocrenilabrinae</taxon>
        <taxon>Haplochromini</taxon>
        <taxon>Pundamilia</taxon>
    </lineage>
</organism>